<keyword evidence="1" id="KW-0812">Transmembrane</keyword>
<dbReference type="EMBL" id="JAVRHX010000006">
    <property type="protein sequence ID" value="MDT0596299.1"/>
    <property type="molecule type" value="Genomic_DNA"/>
</dbReference>
<evidence type="ECO:0000313" key="2">
    <source>
        <dbReference type="EMBL" id="MDT0596299.1"/>
    </source>
</evidence>
<dbReference type="RefSeq" id="WP_311369823.1">
    <property type="nucleotide sequence ID" value="NZ_JAVRHX010000006.1"/>
</dbReference>
<evidence type="ECO:0008006" key="4">
    <source>
        <dbReference type="Google" id="ProtNLM"/>
    </source>
</evidence>
<dbReference type="Proteomes" id="UP001253545">
    <property type="component" value="Unassembled WGS sequence"/>
</dbReference>
<accession>A0ABU2ZXJ8</accession>
<evidence type="ECO:0000256" key="1">
    <source>
        <dbReference type="SAM" id="Phobius"/>
    </source>
</evidence>
<feature type="transmembrane region" description="Helical" evidence="1">
    <location>
        <begin position="80"/>
        <end position="100"/>
    </location>
</feature>
<keyword evidence="1" id="KW-1133">Transmembrane helix</keyword>
<gene>
    <name evidence="2" type="ORF">RM552_15705</name>
</gene>
<keyword evidence="1" id="KW-0472">Membrane</keyword>
<keyword evidence="3" id="KW-1185">Reference proteome</keyword>
<reference evidence="2 3" key="1">
    <citation type="submission" date="2023-09" db="EMBL/GenBank/DDBJ databases">
        <authorList>
            <person name="Rey-Velasco X."/>
        </authorList>
    </citation>
    <scope>NUCLEOTIDE SEQUENCE [LARGE SCALE GENOMIC DNA]</scope>
    <source>
        <strain evidence="2 3">P117</strain>
    </source>
</reference>
<sequence>MSEEEKIKLLASWLEGRLGPEQQKQFEQVCLQDKEFAKQVERANTFSLMSETDEAEPAPDWHREASFNFKPKVAWWQWQGLPLASMACSVFAILLIVTGFNMEYQQGRFSFGFGKGLSPSEIENIVAAKVDKEVSQRVNDYQQDNQALLAQYLDALQDQQQQSSSQLTEYVLTSSRQERREDFAEFIKFINQQRQDDQVFYARQISELQDEISASTGQFSNPIVPVSALSINNE</sequence>
<comment type="caution">
    <text evidence="2">The sequence shown here is derived from an EMBL/GenBank/DDBJ whole genome shotgun (WGS) entry which is preliminary data.</text>
</comment>
<evidence type="ECO:0000313" key="3">
    <source>
        <dbReference type="Proteomes" id="UP001253545"/>
    </source>
</evidence>
<organism evidence="2 3">
    <name type="scientific">Glaciecola petra</name>
    <dbReference type="NCBI Taxonomy" id="3075602"/>
    <lineage>
        <taxon>Bacteria</taxon>
        <taxon>Pseudomonadati</taxon>
        <taxon>Pseudomonadota</taxon>
        <taxon>Gammaproteobacteria</taxon>
        <taxon>Alteromonadales</taxon>
        <taxon>Alteromonadaceae</taxon>
        <taxon>Glaciecola</taxon>
    </lineage>
</organism>
<name>A0ABU2ZXJ8_9ALTE</name>
<proteinExistence type="predicted"/>
<protein>
    <recommendedName>
        <fullName evidence="4">Anti-sigma factor</fullName>
    </recommendedName>
</protein>